<accession>A0A1E3PNL9</accession>
<proteinExistence type="predicted"/>
<evidence type="ECO:0000313" key="2">
    <source>
        <dbReference type="Proteomes" id="UP000095009"/>
    </source>
</evidence>
<gene>
    <name evidence="1" type="ORF">NADFUDRAFT_81651</name>
</gene>
<dbReference type="Proteomes" id="UP000095009">
    <property type="component" value="Unassembled WGS sequence"/>
</dbReference>
<reference evidence="1 2" key="1">
    <citation type="journal article" date="2016" name="Proc. Natl. Acad. Sci. U.S.A.">
        <title>Comparative genomics of biotechnologically important yeasts.</title>
        <authorList>
            <person name="Riley R."/>
            <person name="Haridas S."/>
            <person name="Wolfe K.H."/>
            <person name="Lopes M.R."/>
            <person name="Hittinger C.T."/>
            <person name="Goeker M."/>
            <person name="Salamov A.A."/>
            <person name="Wisecaver J.H."/>
            <person name="Long T.M."/>
            <person name="Calvey C.H."/>
            <person name="Aerts A.L."/>
            <person name="Barry K.W."/>
            <person name="Choi C."/>
            <person name="Clum A."/>
            <person name="Coughlan A.Y."/>
            <person name="Deshpande S."/>
            <person name="Douglass A.P."/>
            <person name="Hanson S.J."/>
            <person name="Klenk H.-P."/>
            <person name="LaButti K.M."/>
            <person name="Lapidus A."/>
            <person name="Lindquist E.A."/>
            <person name="Lipzen A.M."/>
            <person name="Meier-Kolthoff J.P."/>
            <person name="Ohm R.A."/>
            <person name="Otillar R.P."/>
            <person name="Pangilinan J.L."/>
            <person name="Peng Y."/>
            <person name="Rokas A."/>
            <person name="Rosa C.A."/>
            <person name="Scheuner C."/>
            <person name="Sibirny A.A."/>
            <person name="Slot J.C."/>
            <person name="Stielow J.B."/>
            <person name="Sun H."/>
            <person name="Kurtzman C.P."/>
            <person name="Blackwell M."/>
            <person name="Grigoriev I.V."/>
            <person name="Jeffries T.W."/>
        </authorList>
    </citation>
    <scope>NUCLEOTIDE SEQUENCE [LARGE SCALE GENOMIC DNA]</scope>
    <source>
        <strain evidence="1 2">DSM 6958</strain>
    </source>
</reference>
<protein>
    <submittedName>
        <fullName evidence="1">Uncharacterized protein</fullName>
    </submittedName>
</protein>
<sequence length="135" mass="15634">MHSFSTATNNDSSVLSKLDRKSSIIGKLSKLRISRNVTYENESRLRPNEIHSRISSFYSRKSMDSLLTISSKRYSFGPEFRVLSCDNASIAENNCDSKSLQKQYYEFEEPYFGEGDFERLEQELAFESEPYTSRP</sequence>
<name>A0A1E3PNL9_9ASCO</name>
<evidence type="ECO:0000313" key="1">
    <source>
        <dbReference type="EMBL" id="ODQ67025.1"/>
    </source>
</evidence>
<dbReference type="AlphaFoldDB" id="A0A1E3PNL9"/>
<organism evidence="1 2">
    <name type="scientific">Nadsonia fulvescens var. elongata DSM 6958</name>
    <dbReference type="NCBI Taxonomy" id="857566"/>
    <lineage>
        <taxon>Eukaryota</taxon>
        <taxon>Fungi</taxon>
        <taxon>Dikarya</taxon>
        <taxon>Ascomycota</taxon>
        <taxon>Saccharomycotina</taxon>
        <taxon>Dipodascomycetes</taxon>
        <taxon>Dipodascales</taxon>
        <taxon>Dipodascales incertae sedis</taxon>
        <taxon>Nadsonia</taxon>
    </lineage>
</organism>
<feature type="non-terminal residue" evidence="1">
    <location>
        <position position="135"/>
    </location>
</feature>
<keyword evidence="2" id="KW-1185">Reference proteome</keyword>
<dbReference type="EMBL" id="KV454407">
    <property type="protein sequence ID" value="ODQ67025.1"/>
    <property type="molecule type" value="Genomic_DNA"/>
</dbReference>